<evidence type="ECO:0000256" key="6">
    <source>
        <dbReference type="ARBA" id="ARBA00045004"/>
    </source>
</evidence>
<dbReference type="InterPro" id="IPR054329">
    <property type="entry name" value="ElaD/SseL-like_N"/>
</dbReference>
<evidence type="ECO:0000256" key="2">
    <source>
        <dbReference type="ARBA" id="ARBA00022801"/>
    </source>
</evidence>
<keyword evidence="1" id="KW-0645">Protease</keyword>
<keyword evidence="2" id="KW-0378">Hydrolase</keyword>
<dbReference type="EMBL" id="MTPS01000203">
    <property type="protein sequence ID" value="ONG34494.1"/>
    <property type="molecule type" value="Genomic_DNA"/>
</dbReference>
<accession>A0A1V2GGY2</accession>
<dbReference type="GO" id="GO:0008234">
    <property type="term" value="F:cysteine-type peptidase activity"/>
    <property type="evidence" value="ECO:0007669"/>
    <property type="project" value="UniProtKB-KW"/>
</dbReference>
<evidence type="ECO:0000256" key="5">
    <source>
        <dbReference type="ARBA" id="ARBA00044996"/>
    </source>
</evidence>
<evidence type="ECO:0000259" key="7">
    <source>
        <dbReference type="Pfam" id="PF22103"/>
    </source>
</evidence>
<dbReference type="GO" id="GO:0006508">
    <property type="term" value="P:proteolysis"/>
    <property type="evidence" value="ECO:0007669"/>
    <property type="project" value="UniProtKB-KW"/>
</dbReference>
<keyword evidence="3" id="KW-0788">Thiol protease</keyword>
<sequence>MMVTVVSNYCQLSQTQLCQTFAEKFTVTEELLQSLKKTALSGDEESIELLHNIAL</sequence>
<evidence type="ECO:0000313" key="8">
    <source>
        <dbReference type="EMBL" id="ONG34494.1"/>
    </source>
</evidence>
<evidence type="ECO:0000313" key="9">
    <source>
        <dbReference type="Proteomes" id="UP000188967"/>
    </source>
</evidence>
<feature type="non-terminal residue" evidence="8">
    <location>
        <position position="55"/>
    </location>
</feature>
<protein>
    <recommendedName>
        <fullName evidence="6">Deubiquitinating enzyme</fullName>
    </recommendedName>
    <alternativeName>
        <fullName evidence="5">Deubiquitinating protease</fullName>
    </alternativeName>
</protein>
<dbReference type="Pfam" id="PF22103">
    <property type="entry name" value="ElaD_SseL-like_N"/>
    <property type="match status" value="1"/>
</dbReference>
<evidence type="ECO:0000256" key="4">
    <source>
        <dbReference type="ARBA" id="ARBA00044952"/>
    </source>
</evidence>
<name>A0A1V2GGY2_ECOLX</name>
<dbReference type="Proteomes" id="UP000188967">
    <property type="component" value="Unassembled WGS sequence"/>
</dbReference>
<dbReference type="AlphaFoldDB" id="A0A1V2GGY2"/>
<evidence type="ECO:0000256" key="1">
    <source>
        <dbReference type="ARBA" id="ARBA00022670"/>
    </source>
</evidence>
<feature type="domain" description="ElaD/SseL-like N-terminal" evidence="7">
    <location>
        <begin position="30"/>
        <end position="55"/>
    </location>
</feature>
<organism evidence="8 9">
    <name type="scientific">Escherichia coli</name>
    <dbReference type="NCBI Taxonomy" id="562"/>
    <lineage>
        <taxon>Bacteria</taxon>
        <taxon>Pseudomonadati</taxon>
        <taxon>Pseudomonadota</taxon>
        <taxon>Gammaproteobacteria</taxon>
        <taxon>Enterobacterales</taxon>
        <taxon>Enterobacteriaceae</taxon>
        <taxon>Escherichia</taxon>
    </lineage>
</organism>
<gene>
    <name evidence="8" type="ORF">BXT93_13105</name>
</gene>
<reference evidence="8 9" key="1">
    <citation type="submission" date="2017-01" db="EMBL/GenBank/DDBJ databases">
        <title>Draft genome sequence of an E. coli strain isolated from human, in Amazon, Brazil.</title>
        <authorList>
            <person name="Moura Q."/>
            <person name="Fernandes M.R."/>
            <person name="Cerdeira L."/>
            <person name="Vianello M."/>
            <person name="Souza T.A."/>
            <person name="Ienne S."/>
            <person name="Lincopan N."/>
        </authorList>
    </citation>
    <scope>NUCLEOTIDE SEQUENCE [LARGE SCALE GENOMIC DNA]</scope>
    <source>
        <strain evidence="8 9">ICBEcBL-II-13</strain>
    </source>
</reference>
<comment type="similarity">
    <text evidence="4">Belongs to the peptidase C79 family.</text>
</comment>
<evidence type="ECO:0000256" key="3">
    <source>
        <dbReference type="ARBA" id="ARBA00022807"/>
    </source>
</evidence>
<comment type="caution">
    <text evidence="8">The sequence shown here is derived from an EMBL/GenBank/DDBJ whole genome shotgun (WGS) entry which is preliminary data.</text>
</comment>
<proteinExistence type="inferred from homology"/>